<reference evidence="2" key="1">
    <citation type="submission" date="2020-06" db="EMBL/GenBank/DDBJ databases">
        <authorList>
            <person name="Li T."/>
            <person name="Hu X."/>
            <person name="Zhang T."/>
            <person name="Song X."/>
            <person name="Zhang H."/>
            <person name="Dai N."/>
            <person name="Sheng W."/>
            <person name="Hou X."/>
            <person name="Wei L."/>
        </authorList>
    </citation>
    <scope>NUCLEOTIDE SEQUENCE</scope>
    <source>
        <strain evidence="2">KEN1</strain>
        <tissue evidence="2">Leaf</tissue>
    </source>
</reference>
<evidence type="ECO:0000256" key="1">
    <source>
        <dbReference type="SAM" id="MobiDB-lite"/>
    </source>
</evidence>
<accession>A0AAW2VT72</accession>
<gene>
    <name evidence="2" type="ORF">Slati_2558200</name>
</gene>
<protein>
    <submittedName>
        <fullName evidence="2">Uncharacterized protein</fullName>
    </submittedName>
</protein>
<dbReference type="PANTHER" id="PTHR34194">
    <property type="entry name" value="F14J8.16 PROTEIN"/>
    <property type="match status" value="1"/>
</dbReference>
<organism evidence="2">
    <name type="scientific">Sesamum latifolium</name>
    <dbReference type="NCBI Taxonomy" id="2727402"/>
    <lineage>
        <taxon>Eukaryota</taxon>
        <taxon>Viridiplantae</taxon>
        <taxon>Streptophyta</taxon>
        <taxon>Embryophyta</taxon>
        <taxon>Tracheophyta</taxon>
        <taxon>Spermatophyta</taxon>
        <taxon>Magnoliopsida</taxon>
        <taxon>eudicotyledons</taxon>
        <taxon>Gunneridae</taxon>
        <taxon>Pentapetalae</taxon>
        <taxon>asterids</taxon>
        <taxon>lamiids</taxon>
        <taxon>Lamiales</taxon>
        <taxon>Pedaliaceae</taxon>
        <taxon>Sesamum</taxon>
    </lineage>
</organism>
<name>A0AAW2VT72_9LAMI</name>
<dbReference type="EMBL" id="JACGWN010000009">
    <property type="protein sequence ID" value="KAL0432239.1"/>
    <property type="molecule type" value="Genomic_DNA"/>
</dbReference>
<evidence type="ECO:0000313" key="2">
    <source>
        <dbReference type="EMBL" id="KAL0432239.1"/>
    </source>
</evidence>
<sequence>MVQKEINYVGFEKLVDLDAYQDLIHARAESSESGLHEVKRQLEENDNVDEDYKNLLLQVLNKKERVNRQKKRSEKDDDLENNIDYSSEEENDPQYGIFLKSLREDEKSYALEVKKSCLAVVIKYEGDTSSDEECDPEPRRKLRSATKPKSGPPSQPRVQNRCKDDSPSTSTKAKNLNRRKSRNKAESEKVENVKGSTDDIVPDPDYLIFHQTAKVVDDHYVCTYGGHTIVYEQTYGENNHEQEQHADESSSDVEILDINLTLCTPAMASEFRHKVITVLRKPYNEEEHDKLWLEIELRKPEERHLDLRHGRERAYEKRKDGKSYLDHHPDLEMQLLQFQDDKPKCLNLLRGFFFWLQLILYSENISVAFEIRIFCRMDHFNLGKMQNASLSTQNLVKTSYPDIAHIWRS</sequence>
<proteinExistence type="predicted"/>
<reference evidence="2" key="2">
    <citation type="journal article" date="2024" name="Plant">
        <title>Genomic evolution and insights into agronomic trait innovations of Sesamum species.</title>
        <authorList>
            <person name="Miao H."/>
            <person name="Wang L."/>
            <person name="Qu L."/>
            <person name="Liu H."/>
            <person name="Sun Y."/>
            <person name="Le M."/>
            <person name="Wang Q."/>
            <person name="Wei S."/>
            <person name="Zheng Y."/>
            <person name="Lin W."/>
            <person name="Duan Y."/>
            <person name="Cao H."/>
            <person name="Xiong S."/>
            <person name="Wang X."/>
            <person name="Wei L."/>
            <person name="Li C."/>
            <person name="Ma Q."/>
            <person name="Ju M."/>
            <person name="Zhao R."/>
            <person name="Li G."/>
            <person name="Mu C."/>
            <person name="Tian Q."/>
            <person name="Mei H."/>
            <person name="Zhang T."/>
            <person name="Gao T."/>
            <person name="Zhang H."/>
        </authorList>
    </citation>
    <scope>NUCLEOTIDE SEQUENCE</scope>
    <source>
        <strain evidence="2">KEN1</strain>
    </source>
</reference>
<dbReference type="PANTHER" id="PTHR34194:SF2">
    <property type="entry name" value="F14J8.16 PROTEIN"/>
    <property type="match status" value="1"/>
</dbReference>
<feature type="region of interest" description="Disordered" evidence="1">
    <location>
        <begin position="128"/>
        <end position="197"/>
    </location>
</feature>
<feature type="compositionally biased region" description="Basic and acidic residues" evidence="1">
    <location>
        <begin position="183"/>
        <end position="192"/>
    </location>
</feature>
<comment type="caution">
    <text evidence="2">The sequence shown here is derived from an EMBL/GenBank/DDBJ whole genome shotgun (WGS) entry which is preliminary data.</text>
</comment>
<feature type="compositionally biased region" description="Acidic residues" evidence="1">
    <location>
        <begin position="76"/>
        <end position="90"/>
    </location>
</feature>
<feature type="region of interest" description="Disordered" evidence="1">
    <location>
        <begin position="66"/>
        <end position="90"/>
    </location>
</feature>
<dbReference type="AlphaFoldDB" id="A0AAW2VT72"/>